<dbReference type="InterPro" id="IPR029044">
    <property type="entry name" value="Nucleotide-diphossugar_trans"/>
</dbReference>
<dbReference type="InterPro" id="IPR050256">
    <property type="entry name" value="Glycosyltransferase_2"/>
</dbReference>
<dbReference type="STRING" id="553466.SAMN04487950_4146"/>
<dbReference type="Pfam" id="PF00535">
    <property type="entry name" value="Glycos_transf_2"/>
    <property type="match status" value="1"/>
</dbReference>
<organism evidence="3 4">
    <name type="scientific">Halogranum rubrum</name>
    <dbReference type="NCBI Taxonomy" id="553466"/>
    <lineage>
        <taxon>Archaea</taxon>
        <taxon>Methanobacteriati</taxon>
        <taxon>Methanobacteriota</taxon>
        <taxon>Stenosarchaea group</taxon>
        <taxon>Halobacteria</taxon>
        <taxon>Halobacteriales</taxon>
        <taxon>Haloferacaceae</taxon>
    </lineage>
</organism>
<keyword evidence="1" id="KW-1133">Transmembrane helix</keyword>
<dbReference type="GO" id="GO:0016740">
    <property type="term" value="F:transferase activity"/>
    <property type="evidence" value="ECO:0007669"/>
    <property type="project" value="UniProtKB-KW"/>
</dbReference>
<dbReference type="EMBL" id="FOTC01000008">
    <property type="protein sequence ID" value="SFL54317.1"/>
    <property type="molecule type" value="Genomic_DNA"/>
</dbReference>
<dbReference type="PANTHER" id="PTHR48090:SF7">
    <property type="entry name" value="RFBJ PROTEIN"/>
    <property type="match status" value="1"/>
</dbReference>
<feature type="domain" description="Glycosyltransferase 2-like" evidence="2">
    <location>
        <begin position="9"/>
        <end position="184"/>
    </location>
</feature>
<sequence length="359" mass="39616">MYREHTIGIVVPAYNEEGYVGNVIDTFPDFVDRAYVIDDASTDDTWTEIQEHAAAYNETHTSGAVGFDDVVVPIQHEENRGVGGGIKTGYLAALDEDIDVVTVMGGDGQMDPNVLTKFIDPIIDDVADYTKGNRFMRTEDLDAMPQFRLVGNSVLSLLTKIASGYWKIADPQNGYTAISKAALQQAPIEDMYEYYGYCNDLLVKLNAENLRVADIAHSADSVYDDEDWKSHIEYDEYIPRVSFMLLRNFIWRLNRKYLLTDFNPVALLYYFGAGVSAVSLGGILASLRNRKESSGSWTLSLFLGIALLLFAMVFDMEANSDKEVLIDDQAVAGDMTTDSVGVDASAESGVSDTATADDD</sequence>
<keyword evidence="3" id="KW-0808">Transferase</keyword>
<dbReference type="SUPFAM" id="SSF53448">
    <property type="entry name" value="Nucleotide-diphospho-sugar transferases"/>
    <property type="match status" value="1"/>
</dbReference>
<feature type="transmembrane region" description="Helical" evidence="1">
    <location>
        <begin position="297"/>
        <end position="314"/>
    </location>
</feature>
<evidence type="ECO:0000313" key="4">
    <source>
        <dbReference type="Proteomes" id="UP000199607"/>
    </source>
</evidence>
<dbReference type="Gene3D" id="3.90.550.10">
    <property type="entry name" value="Spore Coat Polysaccharide Biosynthesis Protein SpsA, Chain A"/>
    <property type="match status" value="1"/>
</dbReference>
<keyword evidence="1" id="KW-0472">Membrane</keyword>
<reference evidence="4" key="1">
    <citation type="submission" date="2016-10" db="EMBL/GenBank/DDBJ databases">
        <authorList>
            <person name="Varghese N."/>
            <person name="Submissions S."/>
        </authorList>
    </citation>
    <scope>NUCLEOTIDE SEQUENCE [LARGE SCALE GENOMIC DNA]</scope>
    <source>
        <strain evidence="4">CGMCC 1.7738</strain>
    </source>
</reference>
<dbReference type="CDD" id="cd04179">
    <property type="entry name" value="DPM_DPG-synthase_like"/>
    <property type="match status" value="1"/>
</dbReference>
<dbReference type="PANTHER" id="PTHR48090">
    <property type="entry name" value="UNDECAPRENYL-PHOSPHATE 4-DEOXY-4-FORMAMIDO-L-ARABINOSE TRANSFERASE-RELATED"/>
    <property type="match status" value="1"/>
</dbReference>
<dbReference type="Proteomes" id="UP000199607">
    <property type="component" value="Unassembled WGS sequence"/>
</dbReference>
<evidence type="ECO:0000313" key="3">
    <source>
        <dbReference type="EMBL" id="SFL54317.1"/>
    </source>
</evidence>
<accession>A0A1I4IJQ8</accession>
<proteinExistence type="predicted"/>
<name>A0A1I4IJQ8_9EURY</name>
<feature type="transmembrane region" description="Helical" evidence="1">
    <location>
        <begin position="267"/>
        <end position="285"/>
    </location>
</feature>
<protein>
    <submittedName>
        <fullName evidence="3">Glycosyltransferase involved in cell wall bisynthesis</fullName>
    </submittedName>
</protein>
<evidence type="ECO:0000259" key="2">
    <source>
        <dbReference type="Pfam" id="PF00535"/>
    </source>
</evidence>
<dbReference type="AlphaFoldDB" id="A0A1I4IJQ8"/>
<gene>
    <name evidence="3" type="ORF">SAMN04487950_4146</name>
</gene>
<keyword evidence="1" id="KW-0812">Transmembrane</keyword>
<keyword evidence="4" id="KW-1185">Reference proteome</keyword>
<dbReference type="RefSeq" id="WP_089872046.1">
    <property type="nucleotide sequence ID" value="NZ_FOTC01000008.1"/>
</dbReference>
<dbReference type="InterPro" id="IPR001173">
    <property type="entry name" value="Glyco_trans_2-like"/>
</dbReference>
<evidence type="ECO:0000256" key="1">
    <source>
        <dbReference type="SAM" id="Phobius"/>
    </source>
</evidence>